<reference evidence="1 2" key="1">
    <citation type="submission" date="2019-09" db="EMBL/GenBank/DDBJ databases">
        <title>Goodfellowia gen. nov., a new genus of the Pseudonocardineae related to Actinoalloteichus, containing Goodfellowia coeruleoviolacea gen. nov., comb. nov. gen. nov., comb. nov.</title>
        <authorList>
            <person name="Labeda D."/>
        </authorList>
    </citation>
    <scope>NUCLEOTIDE SEQUENCE [LARGE SCALE GENOMIC DNA]</scope>
    <source>
        <strain evidence="1 2">AN110305</strain>
    </source>
</reference>
<reference evidence="1 2" key="2">
    <citation type="submission" date="2019-09" db="EMBL/GenBank/DDBJ databases">
        <authorList>
            <person name="Jin C."/>
        </authorList>
    </citation>
    <scope>NUCLEOTIDE SEQUENCE [LARGE SCALE GENOMIC DNA]</scope>
    <source>
        <strain evidence="1 2">AN110305</strain>
    </source>
</reference>
<name>A0A5B2XQ24_9PSEU</name>
<dbReference type="OrthoDB" id="1491548at2"/>
<sequence>MRRAIRAVKHEVEDDLLALPGVVAVDIGRRTVAGRETGQPAIVVSVLAKLPRERVPAGQLIPAAVRGVPVDVVEDEVVLHRALLSADGPPVDGPPLAVPVLGAERHDVVVGGISVGPCRSIRLVPPDAPETGDYVIVGTLGALVTDRTGLGQVMALTNFHVACVDDAWMVGDEMAHPSRVDGGSCSGTVLGTLARAALSGAVNGAALLLDPAVRYEPSIVDIGPVRGHAVADVGARVRKRGRTTALTAGVVVSTDLTLSVDFGDGIGVRTLRDQLRVAADPGFGFGDRGDSGSVLVDEANRIVGLYFAGNAAGTHGFANPIARVLDELDVDILVS</sequence>
<accession>A0A5B2XQ24</accession>
<protein>
    <recommendedName>
        <fullName evidence="3">Trypsin-like peptidase domain-containing protein</fullName>
    </recommendedName>
</protein>
<evidence type="ECO:0000313" key="2">
    <source>
        <dbReference type="Proteomes" id="UP000323454"/>
    </source>
</evidence>
<gene>
    <name evidence="1" type="ORF">F0L68_07345</name>
</gene>
<comment type="caution">
    <text evidence="1">The sequence shown here is derived from an EMBL/GenBank/DDBJ whole genome shotgun (WGS) entry which is preliminary data.</text>
</comment>
<dbReference type="Proteomes" id="UP000323454">
    <property type="component" value="Unassembled WGS sequence"/>
</dbReference>
<keyword evidence="2" id="KW-1185">Reference proteome</keyword>
<dbReference type="InterPro" id="IPR009003">
    <property type="entry name" value="Peptidase_S1_PA"/>
</dbReference>
<dbReference type="InterPro" id="IPR043504">
    <property type="entry name" value="Peptidase_S1_PA_chymotrypsin"/>
</dbReference>
<dbReference type="AlphaFoldDB" id="A0A5B2XQ24"/>
<organism evidence="1 2">
    <name type="scientific">Solihabitans fulvus</name>
    <dbReference type="NCBI Taxonomy" id="1892852"/>
    <lineage>
        <taxon>Bacteria</taxon>
        <taxon>Bacillati</taxon>
        <taxon>Actinomycetota</taxon>
        <taxon>Actinomycetes</taxon>
        <taxon>Pseudonocardiales</taxon>
        <taxon>Pseudonocardiaceae</taxon>
        <taxon>Solihabitans</taxon>
    </lineage>
</organism>
<dbReference type="EMBL" id="VUOB01000010">
    <property type="protein sequence ID" value="KAA2264959.1"/>
    <property type="molecule type" value="Genomic_DNA"/>
</dbReference>
<dbReference type="Gene3D" id="2.40.10.10">
    <property type="entry name" value="Trypsin-like serine proteases"/>
    <property type="match status" value="1"/>
</dbReference>
<proteinExistence type="predicted"/>
<evidence type="ECO:0000313" key="1">
    <source>
        <dbReference type="EMBL" id="KAA2264959.1"/>
    </source>
</evidence>
<evidence type="ECO:0008006" key="3">
    <source>
        <dbReference type="Google" id="ProtNLM"/>
    </source>
</evidence>
<dbReference type="SUPFAM" id="SSF50494">
    <property type="entry name" value="Trypsin-like serine proteases"/>
    <property type="match status" value="1"/>
</dbReference>